<dbReference type="STRING" id="2018661.A0A2A2JJY9"/>
<organism evidence="3 4">
    <name type="scientific">Diploscapter pachys</name>
    <dbReference type="NCBI Taxonomy" id="2018661"/>
    <lineage>
        <taxon>Eukaryota</taxon>
        <taxon>Metazoa</taxon>
        <taxon>Ecdysozoa</taxon>
        <taxon>Nematoda</taxon>
        <taxon>Chromadorea</taxon>
        <taxon>Rhabditida</taxon>
        <taxon>Rhabditina</taxon>
        <taxon>Rhabditomorpha</taxon>
        <taxon>Rhabditoidea</taxon>
        <taxon>Rhabditidae</taxon>
        <taxon>Diploscapter</taxon>
    </lineage>
</organism>
<dbReference type="Proteomes" id="UP000218231">
    <property type="component" value="Unassembled WGS sequence"/>
</dbReference>
<accession>A0A2A2JJY9</accession>
<dbReference type="AlphaFoldDB" id="A0A2A2JJY9"/>
<feature type="domain" description="C-type lectin" evidence="2">
    <location>
        <begin position="188"/>
        <end position="300"/>
    </location>
</feature>
<dbReference type="OrthoDB" id="5833759at2759"/>
<dbReference type="CDD" id="cd00037">
    <property type="entry name" value="CLECT"/>
    <property type="match status" value="2"/>
</dbReference>
<gene>
    <name evidence="3" type="ORF">WR25_00580</name>
</gene>
<evidence type="ECO:0000313" key="3">
    <source>
        <dbReference type="EMBL" id="PAV62013.1"/>
    </source>
</evidence>
<keyword evidence="1" id="KW-0732">Signal</keyword>
<name>A0A2A2JJY9_9BILA</name>
<dbReference type="SUPFAM" id="SSF56436">
    <property type="entry name" value="C-type lectin-like"/>
    <property type="match status" value="2"/>
</dbReference>
<evidence type="ECO:0000256" key="1">
    <source>
        <dbReference type="SAM" id="SignalP"/>
    </source>
</evidence>
<reference evidence="3 4" key="1">
    <citation type="journal article" date="2017" name="Curr. Biol.">
        <title>Genome architecture and evolution of a unichromosomal asexual nematode.</title>
        <authorList>
            <person name="Fradin H."/>
            <person name="Zegar C."/>
            <person name="Gutwein M."/>
            <person name="Lucas J."/>
            <person name="Kovtun M."/>
            <person name="Corcoran D."/>
            <person name="Baugh L.R."/>
            <person name="Kiontke K."/>
            <person name="Gunsalus K."/>
            <person name="Fitch D.H."/>
            <person name="Piano F."/>
        </authorList>
    </citation>
    <scope>NUCLEOTIDE SEQUENCE [LARGE SCALE GENOMIC DNA]</scope>
    <source>
        <strain evidence="3">PF1309</strain>
    </source>
</reference>
<proteinExistence type="predicted"/>
<evidence type="ECO:0000259" key="2">
    <source>
        <dbReference type="PROSITE" id="PS50041"/>
    </source>
</evidence>
<evidence type="ECO:0000313" key="4">
    <source>
        <dbReference type="Proteomes" id="UP000218231"/>
    </source>
</evidence>
<dbReference type="SMART" id="SM00034">
    <property type="entry name" value="CLECT"/>
    <property type="match status" value="2"/>
</dbReference>
<dbReference type="InterPro" id="IPR001304">
    <property type="entry name" value="C-type_lectin-like"/>
</dbReference>
<feature type="signal peptide" evidence="1">
    <location>
        <begin position="1"/>
        <end position="15"/>
    </location>
</feature>
<sequence length="305" mass="34460">MRLALIFALISSAYSQSCPPGGVLDVQHQICYQFYSIFEEYLYAEQQCNALGGNLASIPNAYANNLLLEHADDYFASRNATDFWIGLNDLMVPDQWVWTDNSSSNYLNWAPGEPKTGMDCATERMSDGMWVSGLCNIRKPYVCKVSPIWPPTCPPQPSYPVQTCPPTPTCGNGGCWPQCDKEWTLFVPTDSCYKTFFGAKWADADDFCISQGGHLASIHSLSENTFVNVLARTGLKQDDKDHLTWIGLMWNGKNWTWSDQTTFDYVNWSKGRPDDMSKDKCVQTASDRTHHEIITEHEWQVFGIP</sequence>
<comment type="caution">
    <text evidence="3">The sequence shown here is derived from an EMBL/GenBank/DDBJ whole genome shotgun (WGS) entry which is preliminary data.</text>
</comment>
<dbReference type="InterPro" id="IPR050111">
    <property type="entry name" value="C-type_lectin/snaclec_domain"/>
</dbReference>
<feature type="chain" id="PRO_5012358503" description="C-type lectin domain-containing protein" evidence="1">
    <location>
        <begin position="16"/>
        <end position="305"/>
    </location>
</feature>
<dbReference type="InterPro" id="IPR016186">
    <property type="entry name" value="C-type_lectin-like/link_sf"/>
</dbReference>
<dbReference type="Pfam" id="PF00059">
    <property type="entry name" value="Lectin_C"/>
    <property type="match status" value="2"/>
</dbReference>
<dbReference type="PROSITE" id="PS50041">
    <property type="entry name" value="C_TYPE_LECTIN_2"/>
    <property type="match status" value="2"/>
</dbReference>
<dbReference type="InterPro" id="IPR016187">
    <property type="entry name" value="CTDL_fold"/>
</dbReference>
<protein>
    <recommendedName>
        <fullName evidence="2">C-type lectin domain-containing protein</fullName>
    </recommendedName>
</protein>
<dbReference type="Gene3D" id="3.10.100.10">
    <property type="entry name" value="Mannose-Binding Protein A, subunit A"/>
    <property type="match status" value="2"/>
</dbReference>
<feature type="domain" description="C-type lectin" evidence="2">
    <location>
        <begin position="27"/>
        <end position="144"/>
    </location>
</feature>
<dbReference type="EMBL" id="LIAE01010390">
    <property type="protein sequence ID" value="PAV62013.1"/>
    <property type="molecule type" value="Genomic_DNA"/>
</dbReference>
<dbReference type="PANTHER" id="PTHR22803">
    <property type="entry name" value="MANNOSE, PHOSPHOLIPASE, LECTIN RECEPTOR RELATED"/>
    <property type="match status" value="1"/>
</dbReference>
<keyword evidence="4" id="KW-1185">Reference proteome</keyword>